<accession>A0ABZ1U2E6</accession>
<feature type="domain" description="Mycothiol-dependent maleylpyruvate isomerase metal-binding" evidence="2">
    <location>
        <begin position="13"/>
        <end position="133"/>
    </location>
</feature>
<organism evidence="3 4">
    <name type="scientific">Kitasatospora purpeofusca</name>
    <dbReference type="NCBI Taxonomy" id="67352"/>
    <lineage>
        <taxon>Bacteria</taxon>
        <taxon>Bacillati</taxon>
        <taxon>Actinomycetota</taxon>
        <taxon>Actinomycetes</taxon>
        <taxon>Kitasatosporales</taxon>
        <taxon>Streptomycetaceae</taxon>
        <taxon>Kitasatospora</taxon>
    </lineage>
</organism>
<proteinExistence type="predicted"/>
<dbReference type="EMBL" id="CP108110">
    <property type="protein sequence ID" value="WUQ85193.1"/>
    <property type="molecule type" value="Genomic_DNA"/>
</dbReference>
<dbReference type="Proteomes" id="UP001432222">
    <property type="component" value="Chromosome"/>
</dbReference>
<reference evidence="3" key="1">
    <citation type="submission" date="2022-10" db="EMBL/GenBank/DDBJ databases">
        <title>The complete genomes of actinobacterial strains from the NBC collection.</title>
        <authorList>
            <person name="Joergensen T.S."/>
            <person name="Alvarez Arevalo M."/>
            <person name="Sterndorff E.B."/>
            <person name="Faurdal D."/>
            <person name="Vuksanovic O."/>
            <person name="Mourched A.-S."/>
            <person name="Charusanti P."/>
            <person name="Shaw S."/>
            <person name="Blin K."/>
            <person name="Weber T."/>
        </authorList>
    </citation>
    <scope>NUCLEOTIDE SEQUENCE</scope>
    <source>
        <strain evidence="3">NBC_00222</strain>
    </source>
</reference>
<dbReference type="Pfam" id="PF11716">
    <property type="entry name" value="MDMPI_N"/>
    <property type="match status" value="1"/>
</dbReference>
<dbReference type="InterPro" id="IPR017517">
    <property type="entry name" value="Maleyloyr_isom"/>
</dbReference>
<dbReference type="InterPro" id="IPR034660">
    <property type="entry name" value="DinB/YfiT-like"/>
</dbReference>
<feature type="region of interest" description="Disordered" evidence="1">
    <location>
        <begin position="200"/>
        <end position="220"/>
    </location>
</feature>
<name>A0ABZ1U2E6_9ACTN</name>
<evidence type="ECO:0000256" key="1">
    <source>
        <dbReference type="SAM" id="MobiDB-lite"/>
    </source>
</evidence>
<dbReference type="InterPro" id="IPR017520">
    <property type="entry name" value="CHP03086"/>
</dbReference>
<dbReference type="InterPro" id="IPR024344">
    <property type="entry name" value="MDMPI_metal-binding"/>
</dbReference>
<dbReference type="SUPFAM" id="SSF109854">
    <property type="entry name" value="DinB/YfiT-like putative metalloenzymes"/>
    <property type="match status" value="1"/>
</dbReference>
<protein>
    <submittedName>
        <fullName evidence="3">TIGR03086 family metal-binding protein</fullName>
    </submittedName>
</protein>
<keyword evidence="4" id="KW-1185">Reference proteome</keyword>
<sequence>MRLLELHTRALELATAVVDTVQPEQLVLATPCAGWPLRRLLEHAVGQHLGFAAAALGAGADRAHWRDVPVHGDPAGAFRQSAQRLTAAFATAAAAAEPAPLCLPEIGDGGPFPLDRAIGFHLLDTLVHAWDVAAALGSPARLVAAVQAEPPLVGMLLAVAGAVPATAGARGPGRAFAAVRAVPAGTGPFDRALTLLGRDPSWAATRPGPRPPAERAAPPG</sequence>
<gene>
    <name evidence="3" type="ORF">OHA16_20825</name>
</gene>
<dbReference type="NCBIfam" id="TIGR03083">
    <property type="entry name" value="maleylpyruvate isomerase family mycothiol-dependent enzyme"/>
    <property type="match status" value="1"/>
</dbReference>
<evidence type="ECO:0000313" key="3">
    <source>
        <dbReference type="EMBL" id="WUQ85193.1"/>
    </source>
</evidence>
<dbReference type="NCBIfam" id="TIGR03086">
    <property type="entry name" value="TIGR03086 family metal-binding protein"/>
    <property type="match status" value="1"/>
</dbReference>
<evidence type="ECO:0000259" key="2">
    <source>
        <dbReference type="Pfam" id="PF11716"/>
    </source>
</evidence>
<evidence type="ECO:0000313" key="4">
    <source>
        <dbReference type="Proteomes" id="UP001432222"/>
    </source>
</evidence>
<dbReference type="Gene3D" id="1.20.120.450">
    <property type="entry name" value="dinb family like domain"/>
    <property type="match status" value="1"/>
</dbReference>
<dbReference type="RefSeq" id="WP_328955983.1">
    <property type="nucleotide sequence ID" value="NZ_CP108110.1"/>
</dbReference>